<sequence length="40" mass="4555">MLDLNDMIIAQLRERVVTFSNVKKGVLVAMVCFLPILLCF</sequence>
<comment type="caution">
    <text evidence="1">The sequence shown here is derived from an EMBL/GenBank/DDBJ whole genome shotgun (WGS) entry which is preliminary data.</text>
</comment>
<reference evidence="1 2" key="1">
    <citation type="journal article" date="2021" name="Commun. Biol.">
        <title>The genome of Shorea leprosula (Dipterocarpaceae) highlights the ecological relevance of drought in aseasonal tropical rainforests.</title>
        <authorList>
            <person name="Ng K.K.S."/>
            <person name="Kobayashi M.J."/>
            <person name="Fawcett J.A."/>
            <person name="Hatakeyama M."/>
            <person name="Paape T."/>
            <person name="Ng C.H."/>
            <person name="Ang C.C."/>
            <person name="Tnah L.H."/>
            <person name="Lee C.T."/>
            <person name="Nishiyama T."/>
            <person name="Sese J."/>
            <person name="O'Brien M.J."/>
            <person name="Copetti D."/>
            <person name="Mohd Noor M.I."/>
            <person name="Ong R.C."/>
            <person name="Putra M."/>
            <person name="Sireger I.Z."/>
            <person name="Indrioko S."/>
            <person name="Kosugi Y."/>
            <person name="Izuno A."/>
            <person name="Isagi Y."/>
            <person name="Lee S.L."/>
            <person name="Shimizu K.K."/>
        </authorList>
    </citation>
    <scope>NUCLEOTIDE SEQUENCE [LARGE SCALE GENOMIC DNA]</scope>
    <source>
        <strain evidence="1">214</strain>
    </source>
</reference>
<organism evidence="1 2">
    <name type="scientific">Rubroshorea leprosula</name>
    <dbReference type="NCBI Taxonomy" id="152421"/>
    <lineage>
        <taxon>Eukaryota</taxon>
        <taxon>Viridiplantae</taxon>
        <taxon>Streptophyta</taxon>
        <taxon>Embryophyta</taxon>
        <taxon>Tracheophyta</taxon>
        <taxon>Spermatophyta</taxon>
        <taxon>Magnoliopsida</taxon>
        <taxon>eudicotyledons</taxon>
        <taxon>Gunneridae</taxon>
        <taxon>Pentapetalae</taxon>
        <taxon>rosids</taxon>
        <taxon>malvids</taxon>
        <taxon>Malvales</taxon>
        <taxon>Dipterocarpaceae</taxon>
        <taxon>Rubroshorea</taxon>
    </lineage>
</organism>
<dbReference type="Proteomes" id="UP001054252">
    <property type="component" value="Unassembled WGS sequence"/>
</dbReference>
<dbReference type="AlphaFoldDB" id="A0AAV5MUE5"/>
<evidence type="ECO:0000313" key="1">
    <source>
        <dbReference type="EMBL" id="GKV52002.1"/>
    </source>
</evidence>
<keyword evidence="2" id="KW-1185">Reference proteome</keyword>
<gene>
    <name evidence="1" type="ORF">SLEP1_g58612</name>
</gene>
<protein>
    <submittedName>
        <fullName evidence="1">Uncharacterized protein</fullName>
    </submittedName>
</protein>
<accession>A0AAV5MUE5</accession>
<name>A0AAV5MUE5_9ROSI</name>
<evidence type="ECO:0000313" key="2">
    <source>
        <dbReference type="Proteomes" id="UP001054252"/>
    </source>
</evidence>
<proteinExistence type="predicted"/>
<dbReference type="EMBL" id="BPVZ01000583">
    <property type="protein sequence ID" value="GKV52002.1"/>
    <property type="molecule type" value="Genomic_DNA"/>
</dbReference>